<name>A0ABP0H6F8_9DINO</name>
<gene>
    <name evidence="2" type="ORF">CCMP2556_LOCUS277</name>
</gene>
<feature type="transmembrane region" description="Helical" evidence="1">
    <location>
        <begin position="33"/>
        <end position="52"/>
    </location>
</feature>
<comment type="caution">
    <text evidence="2">The sequence shown here is derived from an EMBL/GenBank/DDBJ whole genome shotgun (WGS) entry which is preliminary data.</text>
</comment>
<evidence type="ECO:0000313" key="3">
    <source>
        <dbReference type="Proteomes" id="UP001642484"/>
    </source>
</evidence>
<dbReference type="Proteomes" id="UP001642484">
    <property type="component" value="Unassembled WGS sequence"/>
</dbReference>
<evidence type="ECO:0000313" key="2">
    <source>
        <dbReference type="EMBL" id="CAK8985795.1"/>
    </source>
</evidence>
<keyword evidence="1" id="KW-0472">Membrane</keyword>
<reference evidence="2 3" key="1">
    <citation type="submission" date="2024-02" db="EMBL/GenBank/DDBJ databases">
        <authorList>
            <person name="Chen Y."/>
            <person name="Shah S."/>
            <person name="Dougan E. K."/>
            <person name="Thang M."/>
            <person name="Chan C."/>
        </authorList>
    </citation>
    <scope>NUCLEOTIDE SEQUENCE [LARGE SCALE GENOMIC DNA]</scope>
</reference>
<protein>
    <submittedName>
        <fullName evidence="2">Uncharacterized protein</fullName>
    </submittedName>
</protein>
<keyword evidence="1" id="KW-1133">Transmembrane helix</keyword>
<organism evidence="2 3">
    <name type="scientific">Durusdinium trenchii</name>
    <dbReference type="NCBI Taxonomy" id="1381693"/>
    <lineage>
        <taxon>Eukaryota</taxon>
        <taxon>Sar</taxon>
        <taxon>Alveolata</taxon>
        <taxon>Dinophyceae</taxon>
        <taxon>Suessiales</taxon>
        <taxon>Symbiodiniaceae</taxon>
        <taxon>Durusdinium</taxon>
    </lineage>
</organism>
<sequence length="127" mass="14097">MLTSIRALWQMFQGGLKGHFCRCFRCGNHRPHLALFLDSASLVVLTSFFFLVSRPLSSMPLCILHHALVAELAVGLCRENRHAVVVWVDDGQGFKCALLPGFTQSAATDSTWSLTAHSSEELYIYAV</sequence>
<keyword evidence="3" id="KW-1185">Reference proteome</keyword>
<accession>A0ABP0H6F8</accession>
<dbReference type="EMBL" id="CAXAMN010000003">
    <property type="protein sequence ID" value="CAK8985795.1"/>
    <property type="molecule type" value="Genomic_DNA"/>
</dbReference>
<keyword evidence="1" id="KW-0812">Transmembrane</keyword>
<evidence type="ECO:0000256" key="1">
    <source>
        <dbReference type="SAM" id="Phobius"/>
    </source>
</evidence>
<proteinExistence type="predicted"/>